<keyword evidence="2" id="KW-1185">Reference proteome</keyword>
<accession>A0A3B4WID2</accession>
<organism evidence="1 2">
    <name type="scientific">Seriola lalandi dorsalis</name>
    <dbReference type="NCBI Taxonomy" id="1841481"/>
    <lineage>
        <taxon>Eukaryota</taxon>
        <taxon>Metazoa</taxon>
        <taxon>Chordata</taxon>
        <taxon>Craniata</taxon>
        <taxon>Vertebrata</taxon>
        <taxon>Euteleostomi</taxon>
        <taxon>Actinopterygii</taxon>
        <taxon>Neopterygii</taxon>
        <taxon>Teleostei</taxon>
        <taxon>Neoteleostei</taxon>
        <taxon>Acanthomorphata</taxon>
        <taxon>Carangaria</taxon>
        <taxon>Carangiformes</taxon>
        <taxon>Carangidae</taxon>
        <taxon>Seriola</taxon>
    </lineage>
</organism>
<proteinExistence type="predicted"/>
<sequence length="66" mass="7530">KGRWIMLNQVSIASSRICIKMNVSVWFGYGPVFEEQPVDTIYPEESPEAKITLNCRARANPPAKYK</sequence>
<protein>
    <recommendedName>
        <fullName evidence="3">Ig-like domain-containing protein</fullName>
    </recommendedName>
</protein>
<name>A0A3B4WID2_SERLL</name>
<reference evidence="1" key="2">
    <citation type="submission" date="2025-09" db="UniProtKB">
        <authorList>
            <consortium name="Ensembl"/>
        </authorList>
    </citation>
    <scope>IDENTIFICATION</scope>
</reference>
<reference evidence="1" key="1">
    <citation type="submission" date="2025-08" db="UniProtKB">
        <authorList>
            <consortium name="Ensembl"/>
        </authorList>
    </citation>
    <scope>IDENTIFICATION</scope>
</reference>
<evidence type="ECO:0000313" key="2">
    <source>
        <dbReference type="Proteomes" id="UP000261360"/>
    </source>
</evidence>
<evidence type="ECO:0008006" key="3">
    <source>
        <dbReference type="Google" id="ProtNLM"/>
    </source>
</evidence>
<dbReference type="Ensembl" id="ENSSLDT00000004368.1">
    <property type="protein sequence ID" value="ENSSLDP00000004226.1"/>
    <property type="gene ID" value="ENSSLDG00000003355.1"/>
</dbReference>
<dbReference type="AlphaFoldDB" id="A0A3B4WID2"/>
<dbReference type="Proteomes" id="UP000261360">
    <property type="component" value="Unplaced"/>
</dbReference>
<evidence type="ECO:0000313" key="1">
    <source>
        <dbReference type="Ensembl" id="ENSSLDP00000004226.1"/>
    </source>
</evidence>
<dbReference type="STRING" id="1841481.ENSSLDP00000004226"/>